<evidence type="ECO:0000256" key="1">
    <source>
        <dbReference type="SAM" id="MobiDB-lite"/>
    </source>
</evidence>
<dbReference type="Proteomes" id="UP000198875">
    <property type="component" value="Unassembled WGS sequence"/>
</dbReference>
<proteinExistence type="predicted"/>
<dbReference type="SUPFAM" id="SSF53300">
    <property type="entry name" value="vWA-like"/>
    <property type="match status" value="1"/>
</dbReference>
<dbReference type="PANTHER" id="PTHR41248:SF1">
    <property type="entry name" value="NORD PROTEIN"/>
    <property type="match status" value="1"/>
</dbReference>
<dbReference type="InterPro" id="IPR051928">
    <property type="entry name" value="NorD/CobT"/>
</dbReference>
<dbReference type="Gene3D" id="3.40.50.410">
    <property type="entry name" value="von Willebrand factor, type A domain"/>
    <property type="match status" value="1"/>
</dbReference>
<sequence length="597" mass="63409">MGNDARADRPEGLSMFASALAGSPVAVAELRPGEPPWTDGQTIYLDTAAPVRAKLEAVAVHASMIATGSLDPAVMRSLARRPRLARRYLAIEAHRALVAQGELLPAVLASLADRDIARRSDSPAASLGIARGRAAIDDPPPGFGMIRPGKVVAARRAAKQKDSANSRHSPRGRATRRPAELDDGEIDDSEGPDMFTSPVGGAGFIGKWLKKLLSSARKTGSGGGPPGADTTTHRTTSGTSGPNSVSSLASMSSEDTDDPQAHAVAGAVTYPEWDFARRAYRPEWCTVREVEPAVKASATQAIDPAIGVRRPLSRLGMGLHRRRRQAQGDDIDIDAAVEARVEVRAGAVPGEAVYLDSLRRRRDLSVLLLLDVSGSAAEAATSARTVHQQQRAAVAGLAVALHDLGDRVALYAYYSQGRRAVSLMPVKRFDDHLDTRVIRRLNSLEPGAYSRLGAAIRHGSAVLEKRGGTSRRLLVVLSDGLAYDHGYERAYGAADARRALTEARRRGNGCVCLTVGAGTDVQSLREVFGGSAHASIARPDQLAGVVGPLFRSALRSAEVRRRVSDMRTARPTPPNRLDDNAFGARAGVVLEANLSAH</sequence>
<feature type="domain" description="VWFA" evidence="2">
    <location>
        <begin position="365"/>
        <end position="554"/>
    </location>
</feature>
<organism evidence="3 4">
    <name type="scientific">Mycobacterium bohemicum DSM 44277</name>
    <dbReference type="NCBI Taxonomy" id="1236609"/>
    <lineage>
        <taxon>Bacteria</taxon>
        <taxon>Bacillati</taxon>
        <taxon>Actinomycetota</taxon>
        <taxon>Actinomycetes</taxon>
        <taxon>Mycobacteriales</taxon>
        <taxon>Mycobacteriaceae</taxon>
        <taxon>Mycobacterium</taxon>
    </lineage>
</organism>
<dbReference type="AlphaFoldDB" id="A0A0U0W7U7"/>
<dbReference type="RefSeq" id="WP_085180469.1">
    <property type="nucleotide sequence ID" value="NZ_CSTD01000001.1"/>
</dbReference>
<dbReference type="SMART" id="SM00327">
    <property type="entry name" value="VWA"/>
    <property type="match status" value="1"/>
</dbReference>
<feature type="compositionally biased region" description="Acidic residues" evidence="1">
    <location>
        <begin position="181"/>
        <end position="191"/>
    </location>
</feature>
<dbReference type="Pfam" id="PF13519">
    <property type="entry name" value="VWA_2"/>
    <property type="match status" value="1"/>
</dbReference>
<name>A0A0U0W7U7_MYCBE</name>
<gene>
    <name evidence="3" type="ORF">BN971_01484</name>
</gene>
<feature type="region of interest" description="Disordered" evidence="1">
    <location>
        <begin position="216"/>
        <end position="260"/>
    </location>
</feature>
<feature type="compositionally biased region" description="Polar residues" evidence="1">
    <location>
        <begin position="242"/>
        <end position="253"/>
    </location>
</feature>
<protein>
    <submittedName>
        <fullName evidence="3">Nitric oxide reductase activation protein</fullName>
    </submittedName>
</protein>
<evidence type="ECO:0000313" key="4">
    <source>
        <dbReference type="Proteomes" id="UP000198875"/>
    </source>
</evidence>
<dbReference type="InterPro" id="IPR002035">
    <property type="entry name" value="VWF_A"/>
</dbReference>
<dbReference type="EMBL" id="CSTD01000001">
    <property type="protein sequence ID" value="CPR09272.1"/>
    <property type="molecule type" value="Genomic_DNA"/>
</dbReference>
<dbReference type="PROSITE" id="PS50234">
    <property type="entry name" value="VWFA"/>
    <property type="match status" value="1"/>
</dbReference>
<reference evidence="3 4" key="1">
    <citation type="submission" date="2015-03" db="EMBL/GenBank/DDBJ databases">
        <authorList>
            <person name="Murphy D."/>
        </authorList>
    </citation>
    <scope>NUCLEOTIDE SEQUENCE [LARGE SCALE GENOMIC DNA]</scope>
    <source>
        <strain evidence="3 4">DSM 44277</strain>
    </source>
</reference>
<dbReference type="InterPro" id="IPR036465">
    <property type="entry name" value="vWFA_dom_sf"/>
</dbReference>
<evidence type="ECO:0000313" key="3">
    <source>
        <dbReference type="EMBL" id="CPR09272.1"/>
    </source>
</evidence>
<dbReference type="OrthoDB" id="4641313at2"/>
<dbReference type="PANTHER" id="PTHR41248">
    <property type="entry name" value="NORD PROTEIN"/>
    <property type="match status" value="1"/>
</dbReference>
<feature type="region of interest" description="Disordered" evidence="1">
    <location>
        <begin position="152"/>
        <end position="198"/>
    </location>
</feature>
<evidence type="ECO:0000259" key="2">
    <source>
        <dbReference type="PROSITE" id="PS50234"/>
    </source>
</evidence>
<accession>A0A0U0W7U7</accession>